<sequence>MDYSFYVVAVQCYYESVDHEYMPAEISVVEF</sequence>
<dbReference type="Proteomes" id="UP000887565">
    <property type="component" value="Unplaced"/>
</dbReference>
<protein>
    <submittedName>
        <fullName evidence="2">Uncharacterized protein</fullName>
    </submittedName>
</protein>
<accession>A0A915JBM3</accession>
<evidence type="ECO:0000313" key="2">
    <source>
        <dbReference type="WBParaSite" id="nRc.2.0.1.t23879-RA"/>
    </source>
</evidence>
<keyword evidence="1" id="KW-1185">Reference proteome</keyword>
<reference evidence="2" key="1">
    <citation type="submission" date="2022-11" db="UniProtKB">
        <authorList>
            <consortium name="WormBaseParasite"/>
        </authorList>
    </citation>
    <scope>IDENTIFICATION</scope>
</reference>
<proteinExistence type="predicted"/>
<name>A0A915JBM3_ROMCU</name>
<dbReference type="AlphaFoldDB" id="A0A915JBM3"/>
<evidence type="ECO:0000313" key="1">
    <source>
        <dbReference type="Proteomes" id="UP000887565"/>
    </source>
</evidence>
<dbReference type="WBParaSite" id="nRc.2.0.1.t23879-RA">
    <property type="protein sequence ID" value="nRc.2.0.1.t23879-RA"/>
    <property type="gene ID" value="nRc.2.0.1.g23879"/>
</dbReference>
<organism evidence="1 2">
    <name type="scientific">Romanomermis culicivorax</name>
    <name type="common">Nematode worm</name>
    <dbReference type="NCBI Taxonomy" id="13658"/>
    <lineage>
        <taxon>Eukaryota</taxon>
        <taxon>Metazoa</taxon>
        <taxon>Ecdysozoa</taxon>
        <taxon>Nematoda</taxon>
        <taxon>Enoplea</taxon>
        <taxon>Dorylaimia</taxon>
        <taxon>Mermithida</taxon>
        <taxon>Mermithoidea</taxon>
        <taxon>Mermithidae</taxon>
        <taxon>Romanomermis</taxon>
    </lineage>
</organism>